<reference evidence="1 2" key="1">
    <citation type="submission" date="2017-01" db="EMBL/GenBank/DDBJ databases">
        <authorList>
            <person name="Mah S.A."/>
            <person name="Swanson W.J."/>
            <person name="Moy G.W."/>
            <person name="Vacquier V.D."/>
        </authorList>
    </citation>
    <scope>NUCLEOTIDE SEQUENCE [LARGE SCALE GENOMIC DNA]</scope>
    <source>
        <strain evidence="1 2">GSMNP</strain>
    </source>
</reference>
<dbReference type="OrthoDB" id="10544795at2759"/>
<gene>
    <name evidence="1" type="ORF">AYI70_g2089</name>
</gene>
<comment type="caution">
    <text evidence="1">The sequence shown here is derived from an EMBL/GenBank/DDBJ whole genome shotgun (WGS) entry which is preliminary data.</text>
</comment>
<dbReference type="AlphaFoldDB" id="A0A1R1YAL0"/>
<keyword evidence="2" id="KW-1185">Reference proteome</keyword>
<sequence>MKRNIATYIFVSLVALLFFAYTSPIKSNINDIETADADSNLSSKLILSNDKNESAILDTDADKASNLAFDISANDLQSTSLSDILEGNNMSEICCRRDAPTVAIDAPTVAIDAPTVAIDAPTVAIDAPTVAIDAHTVAIDAHTVAIDADIVAIGADIVLSVNLLGATRGEGQLGTAVYPDLVFRIDILDVV</sequence>
<evidence type="ECO:0000313" key="1">
    <source>
        <dbReference type="EMBL" id="OMJ23696.1"/>
    </source>
</evidence>
<dbReference type="Proteomes" id="UP000187283">
    <property type="component" value="Unassembled WGS sequence"/>
</dbReference>
<accession>A0A1R1YAL0</accession>
<organism evidence="1 2">
    <name type="scientific">Smittium culicis</name>
    <dbReference type="NCBI Taxonomy" id="133412"/>
    <lineage>
        <taxon>Eukaryota</taxon>
        <taxon>Fungi</taxon>
        <taxon>Fungi incertae sedis</taxon>
        <taxon>Zoopagomycota</taxon>
        <taxon>Kickxellomycotina</taxon>
        <taxon>Harpellomycetes</taxon>
        <taxon>Harpellales</taxon>
        <taxon>Legeriomycetaceae</taxon>
        <taxon>Smittium</taxon>
    </lineage>
</organism>
<protein>
    <submittedName>
        <fullName evidence="1">Uncharacterized protein</fullName>
    </submittedName>
</protein>
<dbReference type="EMBL" id="LSSN01000488">
    <property type="protein sequence ID" value="OMJ23696.1"/>
    <property type="molecule type" value="Genomic_DNA"/>
</dbReference>
<proteinExistence type="predicted"/>
<evidence type="ECO:0000313" key="2">
    <source>
        <dbReference type="Proteomes" id="UP000187283"/>
    </source>
</evidence>
<name>A0A1R1YAL0_9FUNG</name>